<dbReference type="AlphaFoldDB" id="A0A3P8EQP0"/>
<evidence type="ECO:0000313" key="3">
    <source>
        <dbReference type="EMBL" id="VDP11453.1"/>
    </source>
</evidence>
<feature type="compositionally biased region" description="Low complexity" evidence="1">
    <location>
        <begin position="355"/>
        <end position="369"/>
    </location>
</feature>
<feature type="compositionally biased region" description="Low complexity" evidence="1">
    <location>
        <begin position="707"/>
        <end position="716"/>
    </location>
</feature>
<dbReference type="InterPro" id="IPR036575">
    <property type="entry name" value="TFIIS_cen_dom_sf"/>
</dbReference>
<evidence type="ECO:0000313" key="5">
    <source>
        <dbReference type="WBParaSite" id="HPBE_0001839901-mRNA-1"/>
    </source>
</evidence>
<feature type="region of interest" description="Disordered" evidence="1">
    <location>
        <begin position="602"/>
        <end position="716"/>
    </location>
</feature>
<feature type="compositionally biased region" description="Polar residues" evidence="1">
    <location>
        <begin position="657"/>
        <end position="673"/>
    </location>
</feature>
<dbReference type="PANTHER" id="PTHR11477">
    <property type="entry name" value="TRANSCRIPTION FACTOR S-II ZINC FINGER DOMAIN-CONTAINING PROTEIN"/>
    <property type="match status" value="1"/>
</dbReference>
<dbReference type="OrthoDB" id="5860404at2759"/>
<dbReference type="InterPro" id="IPR003618">
    <property type="entry name" value="TFIIS_cen_dom"/>
</dbReference>
<feature type="compositionally biased region" description="Polar residues" evidence="1">
    <location>
        <begin position="1064"/>
        <end position="1076"/>
    </location>
</feature>
<name>A0A3P8EQP0_HELPZ</name>
<organism evidence="3">
    <name type="scientific">Heligmosomoides polygyrus</name>
    <name type="common">Parasitic roundworm</name>
    <dbReference type="NCBI Taxonomy" id="6339"/>
    <lineage>
        <taxon>Eukaryota</taxon>
        <taxon>Metazoa</taxon>
        <taxon>Ecdysozoa</taxon>
        <taxon>Nematoda</taxon>
        <taxon>Chromadorea</taxon>
        <taxon>Rhabditida</taxon>
        <taxon>Rhabditina</taxon>
        <taxon>Rhabditomorpha</taxon>
        <taxon>Strongyloidea</taxon>
        <taxon>Heligmosomidae</taxon>
        <taxon>Heligmosomoides</taxon>
    </lineage>
</organism>
<feature type="compositionally biased region" description="Basic and acidic residues" evidence="1">
    <location>
        <begin position="310"/>
        <end position="347"/>
    </location>
</feature>
<feature type="compositionally biased region" description="Low complexity" evidence="1">
    <location>
        <begin position="1137"/>
        <end position="1151"/>
    </location>
</feature>
<feature type="compositionally biased region" description="Basic and acidic residues" evidence="1">
    <location>
        <begin position="203"/>
        <end position="217"/>
    </location>
</feature>
<protein>
    <submittedName>
        <fullName evidence="5">TFIIS central domain-containing protein</fullName>
    </submittedName>
</protein>
<dbReference type="CDD" id="cd21538">
    <property type="entry name" value="SPOC_TFIIS"/>
    <property type="match status" value="1"/>
</dbReference>
<feature type="compositionally biased region" description="Acidic residues" evidence="1">
    <location>
        <begin position="616"/>
        <end position="632"/>
    </location>
</feature>
<evidence type="ECO:0000313" key="4">
    <source>
        <dbReference type="Proteomes" id="UP000050761"/>
    </source>
</evidence>
<dbReference type="WBParaSite" id="HPBE_0001839901-mRNA-1">
    <property type="protein sequence ID" value="HPBE_0001839901-mRNA-1"/>
    <property type="gene ID" value="HPBE_0001839901"/>
</dbReference>
<dbReference type="Proteomes" id="UP000050761">
    <property type="component" value="Unassembled WGS sequence"/>
</dbReference>
<reference evidence="3 4" key="1">
    <citation type="submission" date="2018-11" db="EMBL/GenBank/DDBJ databases">
        <authorList>
            <consortium name="Pathogen Informatics"/>
        </authorList>
    </citation>
    <scope>NUCLEOTIDE SEQUENCE [LARGE SCALE GENOMIC DNA]</scope>
</reference>
<feature type="region of interest" description="Disordered" evidence="1">
    <location>
        <begin position="1046"/>
        <end position="1173"/>
    </location>
</feature>
<feature type="compositionally biased region" description="Basic and acidic residues" evidence="1">
    <location>
        <begin position="635"/>
        <end position="654"/>
    </location>
</feature>
<evidence type="ECO:0000256" key="1">
    <source>
        <dbReference type="SAM" id="MobiDB-lite"/>
    </source>
</evidence>
<feature type="region of interest" description="Disordered" evidence="1">
    <location>
        <begin position="294"/>
        <end position="395"/>
    </location>
</feature>
<feature type="region of interest" description="Disordered" evidence="1">
    <location>
        <begin position="1"/>
        <end position="38"/>
    </location>
</feature>
<feature type="compositionally biased region" description="Basic residues" evidence="1">
    <location>
        <begin position="100"/>
        <end position="119"/>
    </location>
</feature>
<reference evidence="5" key="2">
    <citation type="submission" date="2019-09" db="UniProtKB">
        <authorList>
            <consortium name="WormBaseParasite"/>
        </authorList>
    </citation>
    <scope>IDENTIFICATION</scope>
</reference>
<dbReference type="InterPro" id="IPR012921">
    <property type="entry name" value="SPOC_C"/>
</dbReference>
<dbReference type="Pfam" id="PF07500">
    <property type="entry name" value="TFIIS_M"/>
    <property type="match status" value="1"/>
</dbReference>
<dbReference type="SMART" id="SM00510">
    <property type="entry name" value="TFS2M"/>
    <property type="match status" value="1"/>
</dbReference>
<feature type="compositionally biased region" description="Basic and acidic residues" evidence="1">
    <location>
        <begin position="132"/>
        <end position="193"/>
    </location>
</feature>
<accession>A0A3P8EQP0</accession>
<dbReference type="PANTHER" id="PTHR11477:SF51">
    <property type="entry name" value="PROTEIN PARTNER OF SNF, ISOFORM B"/>
    <property type="match status" value="1"/>
</dbReference>
<sequence>MGGASDEEMSKGTAEDQPSGSEHPRRYSYSYPDRSPCAGAEVVPKVDAKDLLEIAGCAAQAFKDVKAAIQRHEQARSSSKKGKGSSTAAAEKELADQTPAKKRGRPPKVLTQKRGRPPKNRKESEEDESPEREDSKEREETKSPERKAAKVKEKSRSPERKTPKRKDSAKTSVNDKEKPPKSPERKTPKETKKSKSPLRKSSSKKEKSTSPERKEVNGGKFNLSSIPKRSASSSPVVESIAERAASVVKDAEVSPKKYRPKQGELNYSAVNVEGWSDEKMFQYFKLREFTIDISDFPHHELKPSTSTQRSGEDSAEKNAKGELPGKDTEQETKEEKGNKDVDIDERKSRKRKRSASSSSSCSCASSAGGRKNKDASDESDSEQNVQTKSTAKKKAHGERPCVECRRWLDDCVLEWKDTLGPSSVWCSRECIDRRVARAHEVLPEGYGALTLLRGDGQLLTTGPTLVNLAEFIYKYPEYEPVLPVTKKKSTVKNDQVSDAKKSAPKVLSKDSDRIRFNVRRAFSDALTKRAKMEKLKSAVKLSKEVAENVEAALFKSCKLNLNSPRYKMWTKIFIENVTDCRNKHFFNRVLTGAISVQKLVTMESDDMRKPEQPGSAEDEEKTNDGSDTEDPSVSECKENSEEAAKESKSKKVERNGPTGTPASGSEANVLTRGSSKKEAATPTSAKSAKKVDPKSAKRPSRREDSLKSAVSASASMSALDSILGDGARDTTEQHLSHFYDVNCSICLAKQKSLAEAERKEREEKEKQRLEDKRFREMLPVEKVVPYAYTERKPIQDADYRWHNEDQSFDEDVSVIQVKRIRSPERRTRSPEKRIRSPEKRIRSPESTGAACASDDEYAGSYGCAAGDSPVFQDTREEETRPASVWSGQICMNTTTMTTTLSLISNPIAYRMVPKLPPVLRIRGRIVPVIVFDYILETVKNGEHHVVVLRLTRPADLEGEQRYISIYEDMRRKGRYFAVDVPADSCFKDIYLLPLAPGEEPPAMLLPFDGPGLPTHHPAMIMCVMVIYGEGKAREQTLLETSFSRETVLSTSPHDPQLRAYSNVGLKSSSHTSTPKYATTPRDSENTRPELSRPDDSAGRGRQSNEDDKDLRGDYSPRSNPPNVLPETVQSSATETKSLPSQSQTQQQDPQPVSDYGPATPPEPPPIDYAPVGEADNLLPSKFFIMCKEASKEPAKVPSVEEIDTLPDLLLFIQLNSNPSKLH</sequence>
<feature type="compositionally biased region" description="Polar residues" evidence="1">
    <location>
        <begin position="1124"/>
        <end position="1136"/>
    </location>
</feature>
<feature type="compositionally biased region" description="Basic and acidic residues" evidence="1">
    <location>
        <begin position="821"/>
        <end position="843"/>
    </location>
</feature>
<feature type="region of interest" description="Disordered" evidence="1">
    <location>
        <begin position="821"/>
        <end position="853"/>
    </location>
</feature>
<dbReference type="GO" id="GO:0005634">
    <property type="term" value="C:nucleus"/>
    <property type="evidence" value="ECO:0007669"/>
    <property type="project" value="TreeGrafter"/>
</dbReference>
<feature type="compositionally biased region" description="Low complexity" evidence="1">
    <location>
        <begin position="224"/>
        <end position="234"/>
    </location>
</feature>
<feature type="region of interest" description="Disordered" evidence="1">
    <location>
        <begin position="69"/>
        <end position="239"/>
    </location>
</feature>
<feature type="compositionally biased region" description="Basic and acidic residues" evidence="1">
    <location>
        <begin position="1081"/>
        <end position="1114"/>
    </location>
</feature>
<feature type="compositionally biased region" description="Basic and acidic residues" evidence="1">
    <location>
        <begin position="689"/>
        <end position="706"/>
    </location>
</feature>
<feature type="compositionally biased region" description="Pro residues" evidence="1">
    <location>
        <begin position="1158"/>
        <end position="1167"/>
    </location>
</feature>
<evidence type="ECO:0000259" key="2">
    <source>
        <dbReference type="PROSITE" id="PS51321"/>
    </source>
</evidence>
<dbReference type="GO" id="GO:0006351">
    <property type="term" value="P:DNA-templated transcription"/>
    <property type="evidence" value="ECO:0007669"/>
    <property type="project" value="InterPro"/>
</dbReference>
<dbReference type="EMBL" id="UZAH01030666">
    <property type="protein sequence ID" value="VDP11453.1"/>
    <property type="molecule type" value="Genomic_DNA"/>
</dbReference>
<dbReference type="SUPFAM" id="SSF46942">
    <property type="entry name" value="Elongation factor TFIIS domain 2"/>
    <property type="match status" value="1"/>
</dbReference>
<gene>
    <name evidence="3" type="ORF">HPBE_LOCUS18398</name>
</gene>
<proteinExistence type="predicted"/>
<dbReference type="Gene3D" id="1.10.472.30">
    <property type="entry name" value="Transcription elongation factor S-II, central domain"/>
    <property type="match status" value="1"/>
</dbReference>
<feature type="domain" description="TFIIS central" evidence="2">
    <location>
        <begin position="514"/>
        <end position="635"/>
    </location>
</feature>
<dbReference type="PROSITE" id="PS51321">
    <property type="entry name" value="TFIIS_CENTRAL"/>
    <property type="match status" value="1"/>
</dbReference>
<dbReference type="Pfam" id="PF07744">
    <property type="entry name" value="SPOC"/>
    <property type="match status" value="1"/>
</dbReference>
<keyword evidence="4" id="KW-1185">Reference proteome</keyword>